<evidence type="ECO:0000256" key="5">
    <source>
        <dbReference type="ARBA" id="ARBA00023002"/>
    </source>
</evidence>
<evidence type="ECO:0000256" key="6">
    <source>
        <dbReference type="ARBA" id="ARBA00023004"/>
    </source>
</evidence>
<evidence type="ECO:0000256" key="7">
    <source>
        <dbReference type="SAM" id="MobiDB-lite"/>
    </source>
</evidence>
<dbReference type="Pfam" id="PF25238">
    <property type="entry name" value="OGFOD2-like"/>
    <property type="match status" value="1"/>
</dbReference>
<protein>
    <recommendedName>
        <fullName evidence="8">Fe2OG dioxygenase domain-containing protein</fullName>
    </recommendedName>
</protein>
<reference evidence="9" key="1">
    <citation type="submission" date="2023-08" db="EMBL/GenBank/DDBJ databases">
        <authorList>
            <person name="Chen Y."/>
            <person name="Shah S."/>
            <person name="Dougan E. K."/>
            <person name="Thang M."/>
            <person name="Chan C."/>
        </authorList>
    </citation>
    <scope>NUCLEOTIDE SEQUENCE</scope>
</reference>
<feature type="domain" description="Fe2OG dioxygenase" evidence="8">
    <location>
        <begin position="173"/>
        <end position="267"/>
    </location>
</feature>
<organism evidence="9 10">
    <name type="scientific">Effrenium voratum</name>
    <dbReference type="NCBI Taxonomy" id="2562239"/>
    <lineage>
        <taxon>Eukaryota</taxon>
        <taxon>Sar</taxon>
        <taxon>Alveolata</taxon>
        <taxon>Dinophyceae</taxon>
        <taxon>Suessiales</taxon>
        <taxon>Symbiodiniaceae</taxon>
        <taxon>Effrenium</taxon>
    </lineage>
</organism>
<keyword evidence="4" id="KW-0223">Dioxygenase</keyword>
<evidence type="ECO:0000259" key="8">
    <source>
        <dbReference type="PROSITE" id="PS51471"/>
    </source>
</evidence>
<keyword evidence="6" id="KW-0408">Iron</keyword>
<dbReference type="GO" id="GO:0031418">
    <property type="term" value="F:L-ascorbic acid binding"/>
    <property type="evidence" value="ECO:0007669"/>
    <property type="project" value="UniProtKB-KW"/>
</dbReference>
<feature type="compositionally biased region" description="Polar residues" evidence="7">
    <location>
        <begin position="467"/>
        <end position="487"/>
    </location>
</feature>
<dbReference type="AlphaFoldDB" id="A0AA36HU40"/>
<sequence length="498" mass="55796">MPSGQYIPLLEWPTQLQPRVEARRSCASTSLGTSTNKASTNPYTQSCLRTRLRTSRGGSRLPSWQQPLRATSRRFSPQGPKVRRARQAQVLREESPGVFSFEIFKPEFCDMLLEEVSHAQQTAREVLDRPNGMNRYGLVLNQLGLEPLITMLQQEYLMPLMASLYRTESDGCEDHHCFIVRYKAGEDVGLDMHEDDSDITLNACLGKEFTGATLTFCGLVTDEKHRKMQYTYAHEKGRAVIHLGRHRHGADDIESGERINFILWSTSEKYRASEAYKLHRLRSSAADPPDPICLSYTHDRDYTKYRPKLSKAEALSRGVMLEAVERRLDMYQRPVLDLSRPIEEINSVPSVCLFLEGLPPYRQHQLFQNLMEMAKEVHASVDTAEGQVPPIIFFVALQPSGAVPQVRALGGVTSSPALVILDVDGEKKYRFNSEDFDTAVMQSFVTSFREGKLQAEPISSEAPEPAKQTQPPEAQSLSSGTPGSQSPAEARGSGCTLL</sequence>
<dbReference type="SMART" id="SM00702">
    <property type="entry name" value="P4Hc"/>
    <property type="match status" value="1"/>
</dbReference>
<dbReference type="InterPro" id="IPR005123">
    <property type="entry name" value="Oxoglu/Fe-dep_dioxygenase_dom"/>
</dbReference>
<dbReference type="GO" id="GO:0005506">
    <property type="term" value="F:iron ion binding"/>
    <property type="evidence" value="ECO:0007669"/>
    <property type="project" value="InterPro"/>
</dbReference>
<comment type="cofactor">
    <cofactor evidence="1">
        <name>L-ascorbate</name>
        <dbReference type="ChEBI" id="CHEBI:38290"/>
    </cofactor>
</comment>
<dbReference type="Gene3D" id="3.40.30.10">
    <property type="entry name" value="Glutaredoxin"/>
    <property type="match status" value="1"/>
</dbReference>
<dbReference type="Gene3D" id="2.60.120.620">
    <property type="entry name" value="q2cbj1_9rhob like domain"/>
    <property type="match status" value="1"/>
</dbReference>
<dbReference type="PANTHER" id="PTHR24014">
    <property type="entry name" value="2-OXOGLUTARATE AND IRON-DEPENDENT OXYGENASE DOMAIN-CONTAINING PROTEIN 2"/>
    <property type="match status" value="1"/>
</dbReference>
<keyword evidence="2" id="KW-0479">Metal-binding</keyword>
<dbReference type="EMBL" id="CAUJNA010000317">
    <property type="protein sequence ID" value="CAJ1375371.1"/>
    <property type="molecule type" value="Genomic_DNA"/>
</dbReference>
<keyword evidence="10" id="KW-1185">Reference proteome</keyword>
<evidence type="ECO:0000256" key="1">
    <source>
        <dbReference type="ARBA" id="ARBA00001961"/>
    </source>
</evidence>
<gene>
    <name evidence="9" type="ORF">EVOR1521_LOCUS4664</name>
</gene>
<dbReference type="PROSITE" id="PS51471">
    <property type="entry name" value="FE2OG_OXY"/>
    <property type="match status" value="1"/>
</dbReference>
<feature type="region of interest" description="Disordered" evidence="7">
    <location>
        <begin position="452"/>
        <end position="498"/>
    </location>
</feature>
<keyword evidence="5" id="KW-0560">Oxidoreductase</keyword>
<proteinExistence type="predicted"/>
<dbReference type="GO" id="GO:0051213">
    <property type="term" value="F:dioxygenase activity"/>
    <property type="evidence" value="ECO:0007669"/>
    <property type="project" value="UniProtKB-KW"/>
</dbReference>
<evidence type="ECO:0000256" key="3">
    <source>
        <dbReference type="ARBA" id="ARBA00022896"/>
    </source>
</evidence>
<dbReference type="GO" id="GO:0016705">
    <property type="term" value="F:oxidoreductase activity, acting on paired donors, with incorporation or reduction of molecular oxygen"/>
    <property type="evidence" value="ECO:0007669"/>
    <property type="project" value="InterPro"/>
</dbReference>
<name>A0AA36HU40_9DINO</name>
<evidence type="ECO:0000256" key="4">
    <source>
        <dbReference type="ARBA" id="ARBA00022964"/>
    </source>
</evidence>
<evidence type="ECO:0000313" key="10">
    <source>
        <dbReference type="Proteomes" id="UP001178507"/>
    </source>
</evidence>
<comment type="caution">
    <text evidence="9">The sequence shown here is derived from an EMBL/GenBank/DDBJ whole genome shotgun (WGS) entry which is preliminary data.</text>
</comment>
<evidence type="ECO:0000313" key="9">
    <source>
        <dbReference type="EMBL" id="CAJ1375371.1"/>
    </source>
</evidence>
<keyword evidence="3" id="KW-0847">Vitamin C</keyword>
<dbReference type="Proteomes" id="UP001178507">
    <property type="component" value="Unassembled WGS sequence"/>
</dbReference>
<evidence type="ECO:0000256" key="2">
    <source>
        <dbReference type="ARBA" id="ARBA00022723"/>
    </source>
</evidence>
<accession>A0AA36HU40</accession>
<dbReference type="InterPro" id="IPR006620">
    <property type="entry name" value="Pro_4_hyd_alph"/>
</dbReference>
<dbReference type="PANTHER" id="PTHR24014:SF4">
    <property type="entry name" value="2-OXOGLUTARATE AND IRON-DEPENDENT OXYGENASE DOMAIN-CONTAINING PROTEIN 2"/>
    <property type="match status" value="1"/>
</dbReference>